<dbReference type="Proteomes" id="UP001168146">
    <property type="component" value="Unassembled WGS sequence"/>
</dbReference>
<evidence type="ECO:0000313" key="3">
    <source>
        <dbReference type="Proteomes" id="UP001168146"/>
    </source>
</evidence>
<organism evidence="2 3">
    <name type="scientific">Friedmanniomyces endolithicus</name>
    <dbReference type="NCBI Taxonomy" id="329885"/>
    <lineage>
        <taxon>Eukaryota</taxon>
        <taxon>Fungi</taxon>
        <taxon>Dikarya</taxon>
        <taxon>Ascomycota</taxon>
        <taxon>Pezizomycotina</taxon>
        <taxon>Dothideomycetes</taxon>
        <taxon>Dothideomycetidae</taxon>
        <taxon>Mycosphaerellales</taxon>
        <taxon>Teratosphaeriaceae</taxon>
        <taxon>Friedmanniomyces</taxon>
    </lineage>
</organism>
<sequence>MDSPVMGPRTMSDANTLRSPMSRWDSVEAPASEKKHVSEVYEMPASRPPVEMADSRNTID</sequence>
<comment type="caution">
    <text evidence="2">The sequence shown here is derived from an EMBL/GenBank/DDBJ whole genome shotgun (WGS) entry which is preliminary data.</text>
</comment>
<name>A0AAN6F6N5_9PEZI</name>
<protein>
    <submittedName>
        <fullName evidence="2">Uncharacterized protein</fullName>
    </submittedName>
</protein>
<dbReference type="AlphaFoldDB" id="A0AAN6F6N5"/>
<accession>A0AAN6F6N5</accession>
<dbReference type="EMBL" id="JASUXU010000120">
    <property type="protein sequence ID" value="KAK0305010.1"/>
    <property type="molecule type" value="Genomic_DNA"/>
</dbReference>
<evidence type="ECO:0000256" key="1">
    <source>
        <dbReference type="SAM" id="MobiDB-lite"/>
    </source>
</evidence>
<reference evidence="2" key="1">
    <citation type="submission" date="2021-12" db="EMBL/GenBank/DDBJ databases">
        <title>Black yeast isolated from Biological Soil Crust.</title>
        <authorList>
            <person name="Kurbessoian T."/>
        </authorList>
    </citation>
    <scope>NUCLEOTIDE SEQUENCE</scope>
    <source>
        <strain evidence="2">CCFEE 5208</strain>
    </source>
</reference>
<feature type="region of interest" description="Disordered" evidence="1">
    <location>
        <begin position="1"/>
        <end position="60"/>
    </location>
</feature>
<evidence type="ECO:0000313" key="2">
    <source>
        <dbReference type="EMBL" id="KAK0305010.1"/>
    </source>
</evidence>
<gene>
    <name evidence="2" type="ORF">LTR82_016962</name>
</gene>
<proteinExistence type="predicted"/>